<keyword evidence="4" id="KW-0472">Membrane</keyword>
<dbReference type="InterPro" id="IPR019734">
    <property type="entry name" value="TPR_rpt"/>
</dbReference>
<dbReference type="OrthoDB" id="868419at2"/>
<organism evidence="5 6">
    <name type="scientific">Hymenobacter fodinae</name>
    <dbReference type="NCBI Taxonomy" id="2510796"/>
    <lineage>
        <taxon>Bacteria</taxon>
        <taxon>Pseudomonadati</taxon>
        <taxon>Bacteroidota</taxon>
        <taxon>Cytophagia</taxon>
        <taxon>Cytophagales</taxon>
        <taxon>Hymenobacteraceae</taxon>
        <taxon>Hymenobacter</taxon>
    </lineage>
</organism>
<feature type="transmembrane region" description="Helical" evidence="4">
    <location>
        <begin position="288"/>
        <end position="315"/>
    </location>
</feature>
<keyword evidence="2 3" id="KW-0802">TPR repeat</keyword>
<dbReference type="EMBL" id="SRLA01000002">
    <property type="protein sequence ID" value="TGE07840.1"/>
    <property type="molecule type" value="Genomic_DNA"/>
</dbReference>
<keyword evidence="6" id="KW-1185">Reference proteome</keyword>
<evidence type="ECO:0000256" key="1">
    <source>
        <dbReference type="ARBA" id="ARBA00022737"/>
    </source>
</evidence>
<dbReference type="Pfam" id="PF14559">
    <property type="entry name" value="TPR_19"/>
    <property type="match status" value="1"/>
</dbReference>
<keyword evidence="4" id="KW-1133">Transmembrane helix</keyword>
<name>A0A4Z0P756_9BACT</name>
<evidence type="ECO:0000256" key="2">
    <source>
        <dbReference type="ARBA" id="ARBA00022803"/>
    </source>
</evidence>
<dbReference type="PANTHER" id="PTHR44858">
    <property type="entry name" value="TETRATRICOPEPTIDE REPEAT PROTEIN 6"/>
    <property type="match status" value="1"/>
</dbReference>
<proteinExistence type="predicted"/>
<comment type="caution">
    <text evidence="5">The sequence shown here is derived from an EMBL/GenBank/DDBJ whole genome shotgun (WGS) entry which is preliminary data.</text>
</comment>
<keyword evidence="4" id="KW-0812">Transmembrane</keyword>
<evidence type="ECO:0000256" key="3">
    <source>
        <dbReference type="PROSITE-ProRule" id="PRU00339"/>
    </source>
</evidence>
<feature type="repeat" description="TPR" evidence="3">
    <location>
        <begin position="177"/>
        <end position="210"/>
    </location>
</feature>
<feature type="transmembrane region" description="Helical" evidence="4">
    <location>
        <begin position="363"/>
        <end position="383"/>
    </location>
</feature>
<keyword evidence="1" id="KW-0677">Repeat</keyword>
<evidence type="ECO:0000256" key="4">
    <source>
        <dbReference type="SAM" id="Phobius"/>
    </source>
</evidence>
<protein>
    <submittedName>
        <fullName evidence="5">Tetratricopeptide repeat protein</fullName>
    </submittedName>
</protein>
<dbReference type="SUPFAM" id="SSF48452">
    <property type="entry name" value="TPR-like"/>
    <property type="match status" value="2"/>
</dbReference>
<dbReference type="AlphaFoldDB" id="A0A4Z0P756"/>
<dbReference type="InterPro" id="IPR050498">
    <property type="entry name" value="Ycf3"/>
</dbReference>
<sequence length="389" mass="44652">MKHADNEQWQEAVQHLLRVNRPEQAEQLVLRRLTQHPQEAAAHEMLCLVLLNQKWRAHEALTAIRQALALDPQSSDAHYFHSIVSLRLDWPSAALEAINEALRLNSFNATYVGYKAVILNAQQQPEAALETAAQGLFLDPGHVECLYQRIRALKQLGRYELARVTLQQLVRWHPNLAVAHAQLGEEALRTQQLLAAENHFREAIRLNPTNEPTQRRLLPLLVHLGQEAQRQRNHQEARRYFLEVWQLNSGNTDARRGLEQLAKESFWLKRQFMRLDAWSASLQNEHAWILYFLVLTPLVALFCLPLIFLSIWAAIQWRFHPDVVMLNQGTFTVVRVVYTLFLGVACLVMFAGLLWFVVWVQTASGLTIGLLLVAMTAGIALIIRHEQHS</sequence>
<accession>A0A4Z0P756</accession>
<dbReference type="Gene3D" id="1.25.40.10">
    <property type="entry name" value="Tetratricopeptide repeat domain"/>
    <property type="match status" value="2"/>
</dbReference>
<dbReference type="PROSITE" id="PS50005">
    <property type="entry name" value="TPR"/>
    <property type="match status" value="1"/>
</dbReference>
<reference evidence="5 6" key="1">
    <citation type="submission" date="2019-04" db="EMBL/GenBank/DDBJ databases">
        <authorList>
            <person name="Feng G."/>
            <person name="Zhang J."/>
            <person name="Zhu H."/>
        </authorList>
    </citation>
    <scope>NUCLEOTIDE SEQUENCE [LARGE SCALE GENOMIC DNA]</scope>
    <source>
        <strain evidence="5 6">92R-1</strain>
    </source>
</reference>
<dbReference type="InterPro" id="IPR011990">
    <property type="entry name" value="TPR-like_helical_dom_sf"/>
</dbReference>
<gene>
    <name evidence="5" type="ORF">EU556_08800</name>
</gene>
<dbReference type="SMART" id="SM00028">
    <property type="entry name" value="TPR"/>
    <property type="match status" value="5"/>
</dbReference>
<feature type="transmembrane region" description="Helical" evidence="4">
    <location>
        <begin position="336"/>
        <end position="357"/>
    </location>
</feature>
<evidence type="ECO:0000313" key="6">
    <source>
        <dbReference type="Proteomes" id="UP000298337"/>
    </source>
</evidence>
<evidence type="ECO:0000313" key="5">
    <source>
        <dbReference type="EMBL" id="TGE07840.1"/>
    </source>
</evidence>
<dbReference type="PANTHER" id="PTHR44858:SF1">
    <property type="entry name" value="UDP-N-ACETYLGLUCOSAMINE--PEPTIDE N-ACETYLGLUCOSAMINYLTRANSFERASE SPINDLY-RELATED"/>
    <property type="match status" value="1"/>
</dbReference>
<dbReference type="Proteomes" id="UP000298337">
    <property type="component" value="Unassembled WGS sequence"/>
</dbReference>